<organism evidence="3 4">
    <name type="scientific">Euplotes crassus</name>
    <dbReference type="NCBI Taxonomy" id="5936"/>
    <lineage>
        <taxon>Eukaryota</taxon>
        <taxon>Sar</taxon>
        <taxon>Alveolata</taxon>
        <taxon>Ciliophora</taxon>
        <taxon>Intramacronucleata</taxon>
        <taxon>Spirotrichea</taxon>
        <taxon>Hypotrichia</taxon>
        <taxon>Euplotida</taxon>
        <taxon>Euplotidae</taxon>
        <taxon>Moneuplotes</taxon>
    </lineage>
</organism>
<feature type="domain" description="Protein kinase" evidence="2">
    <location>
        <begin position="2032"/>
        <end position="2329"/>
    </location>
</feature>
<evidence type="ECO:0000259" key="2">
    <source>
        <dbReference type="PROSITE" id="PS50011"/>
    </source>
</evidence>
<feature type="compositionally biased region" description="Polar residues" evidence="1">
    <location>
        <begin position="1644"/>
        <end position="1658"/>
    </location>
</feature>
<sequence length="2744" mass="313101">MEIIKALKEHPYATKKLQVCVLEYCNLVIRGESRLDSKQMSVFINNTIHLFTHRAASKRTSESSKQIREKNQAKDGNQSHGDLNLLERSDTGKPSECWLNSESENKPLYQVCCDGMLFIYISFLESNPKIIAPHLYNLIMKQIMKSKNTEIGLVILISKLLVSSNFMVQTFKQRNASRILISILKKYCFQKVASNEKPSVPDLHYRRAESLKVDYDQISDWSCSYRQGNSHQLSEIAEAHSDDPLKSSNFVDAVNKLTPLEMNNYFSSNRSRIAGRTKSKDLTESQINAEAAFSKFVDQYPIQEEGRPEGASTMMKAHSFAKPVLPLLNIAKVKDGSQNILAIKGFNDITRNQSSRSPHLSVGLSRVGAAGEFNVSNYEAEGSIAKGESSRRDEPSTLNKIGKIANKLGENGFIESLPAMVNSLSGEKYYETFASNKGFLNTQDVFKLRDSYPTKTCSCKLEGKYLLLKGINNTREEKKLKEDGGEYRHNSVVHDFENDKMRLCLLNLFKIFIERFEVSEFQGFFNSHNPSNHTVNLLYCHLASDEINYRIKETYDKLLSQEHGKLDDEIFEGNHKFTIDFDGKIHDTEEVINLDKNDLSNASYIDHLLRGDAWKIQENSFNKSVTDLGDSDIINTIQKFSIFKCSLSSEKVTIFKILQKVSLCSEYIMKMQVESSLKHLSSSQEHFEHYGDTYGLGLSRTQLPLASGVGFASPSKSLRNPNNIGSFDATGMTIPSLNKESQNIYWSNGIAYQGESVDKEKLRKKSDTFLLRITNSLVHKLSNLIPHEISWCEEINKDLLLLSQYINKVHSRISIFQIIDTVLNPLIAIKKILSEIIMRDRKGFHTATGMVQSPFLNIESRRSGSNTGNSPGLYKFRETSNNKRIEQQYERSIREVISLYLDTLSAIFNKCKTQETYRMICEIFIKDSEWRDSVQSYTMFLFKVELMSEQCKKILNLDHKITLTNIEESLLNKELIFKERKSGLSAEEIRKADIDKNIDSFNVILKEICGQARSGIHYYESINTLIRKALQDAKERTEISEQKKSRSQFSEIVAEVGQEYEDDGDEEFRNIPSLEPEVDAENSDKNKLVNYWNQAQKTVLFTYAFLISPTNGIILEYLDNQGINYTVNKEASSGTGSEEMVPTSFLLTTSILKFCETLFKCAEKSLYSKVFTDELVLSFIKIHWVSFLILYRHSSSPETSMTHLENFREEFLNGNTQDFNSQRYKKVEANIFSTKDSLMTLCKSHLRVVCILANNRSESIRKSIFKFKILEFCAREINYECDERIEEEKDPKEYCNTPQVFKPSYELREEVIKPEKEQSYNHSSSSPVESQESFEREHRIEESYGNITHSQEEEKGTPTLANQKSDNSQGFDLNPKGIKSNKFALDLSKVQKKGEPVPQNNEEQKEDKLNIYTQEKHEFNERSSIGRNSEVATIINQRNNAGSSRSSSLDSSSSGLGFVPPPEMNPNRIIQSQAKSTTPVPAIGGLGLKLDLANVPTAHVITQEDKSRQQELKDRELYAHSNTMKIKISAGVSHEDNKLLQNTVKTPIVPPKIPGIGGFGGGFKLNLAKVDTANLITEEDMKRQAELSIPKISKNNFTDNPETKGKKPKKLNLKHKDSTTKISMNESSVPNLKIKKPKRKFKKNQNAQKKTRNVNPSKVSSLVIDNSEASSIFESLENNPNYQMPGIDETLNQTRDGLPDNVIDLTPSRLAKNVSNSNISKHSDISKSDISNGSYVGSNKVFVPSLNIQEDVIEKEEKRKKKMEDEVRLRRMSDKSNPRFQIKKEKGGKNIKALTKSKNRNIFAELNKSNSKNSQPAVASSNSNSESMYEERSSQGNAFPAPMALNLSKVQKKGDPPKVKDNSFFEKEDASQHWDVKPIDKNSEARKELTVTLGQDSKVNMNIPIGKINKDQNLGLLNVANIGHNAQNLLCDEKEFKGIYYDDELHIMLIYLIFSLIITPQKGSLDPLYCSRHPIEDGKPPVLYYLHFHLNHHSNQALIPMLYKKVDGQFCQNSGVRLLKLLCKTLFDRELYQENELIAKGAYGVVYQCKTQCDEPDEVAIKQMKFPKSIENRSVVYDVFSEVHAATIEPLKTNPAVVDVYDYGVDNSGYHIVMKRYKYSLRNWRLAQEKSLNDNLSLYLSLYKEVLKAIELLHSNNITHYDIKADNVFLEVIDPEKNPLDLSESCFNVAIGDLGECKMFVSNEDEFCEKNRGTEVIMSPEMLMLAINIRKDTEKYDRRKRMGTNRLSDIWSLGCLFYELLTGKILFEPHELFKLYSDTDELIEPEKFELLGNNVYLIDFLKFMLIKDPHFRPEISAVIKRFEHVHALLVVTGPSQLRVTSNKAYMTEGVMMKSLVESTHILQLDHENRLHNNSFKKLQNEQQIAVRSIMPINEDICYKPSKISIHNKSDKENCFADQRLVNSLLYCSKDYLQTARNLIDMKITHIISIAPKRELSHLNQSFDILFINEYYSKEAQKEGICYPRILAAILDFMRKAKIRKGKVLFVEEDELLDSTSPKSIVGEYVLLALSRILSVPAYEIYTMIRTRNPIFDISHSNLCNISTWCSKQLKIQYYLRTLPTLECMCGACCIILKRKFGNMSNMHSTSCSCLGNRSFENSHCPSPGCYNFIMYMRKVSHKVKYDKLKWGYLGKEDFILGPKIGADTSENHPETIQRQILAGSLTIDQNCEPLQASTEDSESALTDWVIYRCKYCYVWMYSYCNADDSYAILLNNQIKPNHSGLSRS</sequence>
<dbReference type="GO" id="GO:0005524">
    <property type="term" value="F:ATP binding"/>
    <property type="evidence" value="ECO:0007669"/>
    <property type="project" value="InterPro"/>
</dbReference>
<dbReference type="InterPro" id="IPR000719">
    <property type="entry name" value="Prot_kinase_dom"/>
</dbReference>
<dbReference type="InterPro" id="IPR011009">
    <property type="entry name" value="Kinase-like_dom_sf"/>
</dbReference>
<dbReference type="PROSITE" id="PS50011">
    <property type="entry name" value="PROTEIN_KINASE_DOM"/>
    <property type="match status" value="1"/>
</dbReference>
<feature type="region of interest" description="Disordered" evidence="1">
    <location>
        <begin position="1438"/>
        <end position="1465"/>
    </location>
</feature>
<dbReference type="Pfam" id="PF00069">
    <property type="entry name" value="Pkinase"/>
    <property type="match status" value="1"/>
</dbReference>
<dbReference type="Gene3D" id="1.10.510.10">
    <property type="entry name" value="Transferase(Phosphotransferase) domain 1"/>
    <property type="match status" value="1"/>
</dbReference>
<dbReference type="PANTHER" id="PTHR44305">
    <property type="entry name" value="SI:DKEY-192D15.2-RELATED"/>
    <property type="match status" value="1"/>
</dbReference>
<feature type="compositionally biased region" description="Low complexity" evidence="1">
    <location>
        <begin position="1443"/>
        <end position="1454"/>
    </location>
</feature>
<comment type="caution">
    <text evidence="3">The sequence shown here is derived from an EMBL/GenBank/DDBJ whole genome shotgun (WGS) entry which is preliminary data.</text>
</comment>
<dbReference type="EMBL" id="CAMPGE010007293">
    <property type="protein sequence ID" value="CAI2366213.1"/>
    <property type="molecule type" value="Genomic_DNA"/>
</dbReference>
<name>A0AAD1UF82_EUPCR</name>
<dbReference type="SUPFAM" id="SSF56112">
    <property type="entry name" value="Protein kinase-like (PK-like)"/>
    <property type="match status" value="1"/>
</dbReference>
<feature type="region of interest" description="Disordered" evidence="1">
    <location>
        <begin position="55"/>
        <end position="88"/>
    </location>
</feature>
<evidence type="ECO:0000313" key="4">
    <source>
        <dbReference type="Proteomes" id="UP001295684"/>
    </source>
</evidence>
<feature type="compositionally biased region" description="Basic and acidic residues" evidence="1">
    <location>
        <begin position="1764"/>
        <end position="1788"/>
    </location>
</feature>
<feature type="region of interest" description="Disordered" evidence="1">
    <location>
        <begin position="1592"/>
        <end position="1611"/>
    </location>
</feature>
<accession>A0AAD1UF82</accession>
<feature type="region of interest" description="Disordered" evidence="1">
    <location>
        <begin position="1314"/>
        <end position="1378"/>
    </location>
</feature>
<feature type="region of interest" description="Disordered" evidence="1">
    <location>
        <begin position="1639"/>
        <end position="1658"/>
    </location>
</feature>
<dbReference type="InterPro" id="IPR008271">
    <property type="entry name" value="Ser/Thr_kinase_AS"/>
</dbReference>
<protein>
    <recommendedName>
        <fullName evidence="2">Protein kinase domain-containing protein</fullName>
    </recommendedName>
</protein>
<feature type="compositionally biased region" description="Basic and acidic residues" evidence="1">
    <location>
        <begin position="59"/>
        <end position="73"/>
    </location>
</feature>
<feature type="region of interest" description="Disordered" evidence="1">
    <location>
        <begin position="1764"/>
        <end position="1840"/>
    </location>
</feature>
<dbReference type="Proteomes" id="UP001295684">
    <property type="component" value="Unassembled WGS sequence"/>
</dbReference>
<evidence type="ECO:0000256" key="1">
    <source>
        <dbReference type="SAM" id="MobiDB-lite"/>
    </source>
</evidence>
<feature type="compositionally biased region" description="Polar residues" evidence="1">
    <location>
        <begin position="1807"/>
        <end position="1819"/>
    </location>
</feature>
<feature type="region of interest" description="Disordered" evidence="1">
    <location>
        <begin position="1390"/>
        <end position="1409"/>
    </location>
</feature>
<feature type="compositionally biased region" description="Polar residues" evidence="1">
    <location>
        <begin position="1359"/>
        <end position="1371"/>
    </location>
</feature>
<dbReference type="PROSITE" id="PS00108">
    <property type="entry name" value="PROTEIN_KINASE_ST"/>
    <property type="match status" value="1"/>
</dbReference>
<proteinExistence type="predicted"/>
<dbReference type="InterPro" id="IPR053083">
    <property type="entry name" value="TF_kinase-domain_protein"/>
</dbReference>
<reference evidence="3" key="1">
    <citation type="submission" date="2023-07" db="EMBL/GenBank/DDBJ databases">
        <authorList>
            <consortium name="AG Swart"/>
            <person name="Singh M."/>
            <person name="Singh A."/>
            <person name="Seah K."/>
            <person name="Emmerich C."/>
        </authorList>
    </citation>
    <scope>NUCLEOTIDE SEQUENCE</scope>
    <source>
        <strain evidence="3">DP1</strain>
    </source>
</reference>
<dbReference type="CDD" id="cd00180">
    <property type="entry name" value="PKc"/>
    <property type="match status" value="1"/>
</dbReference>
<keyword evidence="4" id="KW-1185">Reference proteome</keyword>
<gene>
    <name evidence="3" type="ORF">ECRASSUSDP1_LOCUS7484</name>
</gene>
<evidence type="ECO:0000313" key="3">
    <source>
        <dbReference type="EMBL" id="CAI2366213.1"/>
    </source>
</evidence>
<feature type="compositionally biased region" description="Basic and acidic residues" evidence="1">
    <location>
        <begin position="1333"/>
        <end position="1342"/>
    </location>
</feature>
<dbReference type="SMART" id="SM00220">
    <property type="entry name" value="S_TKc"/>
    <property type="match status" value="1"/>
</dbReference>
<dbReference type="GO" id="GO:0004672">
    <property type="term" value="F:protein kinase activity"/>
    <property type="evidence" value="ECO:0007669"/>
    <property type="project" value="InterPro"/>
</dbReference>
<dbReference type="PANTHER" id="PTHR44305:SF25">
    <property type="entry name" value="CHROMOSOME UNDETERMINED SCAFFOLD_9, WHOLE GENOME SHOTGUN SEQUENCE"/>
    <property type="match status" value="1"/>
</dbReference>